<dbReference type="STRING" id="282301.A0A267DF13"/>
<protein>
    <submittedName>
        <fullName evidence="6">Uncharacterized protein</fullName>
    </submittedName>
</protein>
<feature type="compositionally biased region" description="Acidic residues" evidence="5">
    <location>
        <begin position="489"/>
        <end position="499"/>
    </location>
</feature>
<organism evidence="6 7">
    <name type="scientific">Macrostomum lignano</name>
    <dbReference type="NCBI Taxonomy" id="282301"/>
    <lineage>
        <taxon>Eukaryota</taxon>
        <taxon>Metazoa</taxon>
        <taxon>Spiralia</taxon>
        <taxon>Lophotrochozoa</taxon>
        <taxon>Platyhelminthes</taxon>
        <taxon>Rhabditophora</taxon>
        <taxon>Macrostomorpha</taxon>
        <taxon>Macrostomida</taxon>
        <taxon>Macrostomidae</taxon>
        <taxon>Macrostomum</taxon>
    </lineage>
</organism>
<reference evidence="6 7" key="1">
    <citation type="submission" date="2017-06" db="EMBL/GenBank/DDBJ databases">
        <title>A platform for efficient transgenesis in Macrostomum lignano, a flatworm model organism for stem cell research.</title>
        <authorList>
            <person name="Berezikov E."/>
        </authorList>
    </citation>
    <scope>NUCLEOTIDE SEQUENCE [LARGE SCALE GENOMIC DNA]</scope>
    <source>
        <strain evidence="6">DV1</strain>
        <tissue evidence="6">Whole organism</tissue>
    </source>
</reference>
<dbReference type="Pfam" id="PF06818">
    <property type="entry name" value="Fez1"/>
    <property type="match status" value="1"/>
</dbReference>
<evidence type="ECO:0000256" key="2">
    <source>
        <dbReference type="ARBA" id="ARBA00022490"/>
    </source>
</evidence>
<comment type="caution">
    <text evidence="6">The sequence shown here is derived from an EMBL/GenBank/DDBJ whole genome shotgun (WGS) entry which is preliminary data.</text>
</comment>
<feature type="compositionally biased region" description="Polar residues" evidence="5">
    <location>
        <begin position="507"/>
        <end position="519"/>
    </location>
</feature>
<dbReference type="PANTHER" id="PTHR19354:SF2">
    <property type="entry name" value="LEUCINE-RICH REPEAT-CONTAINING PROTEIN DDB_G0290503"/>
    <property type="match status" value="1"/>
</dbReference>
<feature type="region of interest" description="Disordered" evidence="5">
    <location>
        <begin position="482"/>
        <end position="532"/>
    </location>
</feature>
<proteinExistence type="predicted"/>
<dbReference type="AlphaFoldDB" id="A0A267DF13"/>
<feature type="compositionally biased region" description="Polar residues" evidence="5">
    <location>
        <begin position="193"/>
        <end position="204"/>
    </location>
</feature>
<evidence type="ECO:0000313" key="6">
    <source>
        <dbReference type="EMBL" id="PAA47162.1"/>
    </source>
</evidence>
<keyword evidence="2" id="KW-0963">Cytoplasm</keyword>
<evidence type="ECO:0000256" key="4">
    <source>
        <dbReference type="SAM" id="Coils"/>
    </source>
</evidence>
<evidence type="ECO:0000256" key="5">
    <source>
        <dbReference type="SAM" id="MobiDB-lite"/>
    </source>
</evidence>
<feature type="coiled-coil region" evidence="4">
    <location>
        <begin position="415"/>
        <end position="463"/>
    </location>
</feature>
<feature type="coiled-coil region" evidence="4">
    <location>
        <begin position="532"/>
        <end position="608"/>
    </location>
</feature>
<keyword evidence="3 4" id="KW-0175">Coiled coil</keyword>
<dbReference type="GO" id="GO:0005737">
    <property type="term" value="C:cytoplasm"/>
    <property type="evidence" value="ECO:0007669"/>
    <property type="project" value="UniProtKB-SubCell"/>
</dbReference>
<feature type="compositionally biased region" description="Low complexity" evidence="5">
    <location>
        <begin position="615"/>
        <end position="625"/>
    </location>
</feature>
<feature type="region of interest" description="Disordered" evidence="5">
    <location>
        <begin position="41"/>
        <end position="73"/>
    </location>
</feature>
<comment type="subcellular location">
    <subcellularLocation>
        <location evidence="1">Cytoplasm</location>
    </subcellularLocation>
</comment>
<feature type="region of interest" description="Disordered" evidence="5">
    <location>
        <begin position="91"/>
        <end position="249"/>
    </location>
</feature>
<dbReference type="EMBL" id="NIVC01004553">
    <property type="protein sequence ID" value="PAA47162.1"/>
    <property type="molecule type" value="Genomic_DNA"/>
</dbReference>
<feature type="compositionally biased region" description="Low complexity" evidence="5">
    <location>
        <begin position="175"/>
        <end position="189"/>
    </location>
</feature>
<feature type="compositionally biased region" description="Low complexity" evidence="5">
    <location>
        <begin position="46"/>
        <end position="63"/>
    </location>
</feature>
<feature type="coiled-coil region" evidence="4">
    <location>
        <begin position="351"/>
        <end position="385"/>
    </location>
</feature>
<gene>
    <name evidence="6" type="ORF">BOX15_Mlig034403g1</name>
</gene>
<feature type="compositionally biased region" description="Low complexity" evidence="5">
    <location>
        <begin position="125"/>
        <end position="139"/>
    </location>
</feature>
<dbReference type="InterPro" id="IPR045329">
    <property type="entry name" value="LZTS"/>
</dbReference>
<feature type="region of interest" description="Disordered" evidence="5">
    <location>
        <begin position="615"/>
        <end position="635"/>
    </location>
</feature>
<sequence>PINSSAGTRTCSASREACKVKQFLCIKYYCKMRARMTAAPNPNGAHQYHQYQPAPKQQQATQQSLQRSAPGASPVSQVSVAELAKIFGARQRSASLQRQPQPQYQHQQYPTMDRQRTNAAPVPPAVQQQRQHQVIQQQLQHRDAAGLSAQSPGRRAGQRTPVYADPRAGNGGGSQQARSGSRGSSSGRWRSQESLSEASPQLLMSSGNSGSSGAAGGGLMFRSVQADPPPRLLPSGVPPVSQPSGACAMPHSQSANLGSLILRPSAFRPVRIGNGGSSGGAFQQQQRQHPVTPPSGDSGFVDVSGYGRRSQEPSLSRSAAVVDCDFDVDGDGDDRSSACAATSPSDSGLLLADYENLLREKDNELAELRRTMEQNESALVRVFEERQGELESRLRNEMALNARLTPAVSLGNRRLRQSEQAINDLRLQAQTHLDELQSLKSQLRTAEAELRDRSGRVQQLEASLAASRESLDAATWELRRQRSRRANDNDDNGVADDDADRGAVSTADRSCQTDATATSGAPKDSDSGGGGLEQRQQLLDELAALRTQLEEQKSEFDQERAQWLEEKSQVLNYQKQLQMNYLQLTKRSQRLEAEAQQLSVDLETKEMHILRLSNGCSSGGSSAAGTLQSHSGSQC</sequence>
<evidence type="ECO:0000313" key="7">
    <source>
        <dbReference type="Proteomes" id="UP000215902"/>
    </source>
</evidence>
<feature type="compositionally biased region" description="Pro residues" evidence="5">
    <location>
        <begin position="227"/>
        <end position="241"/>
    </location>
</feature>
<feature type="compositionally biased region" description="Polar residues" evidence="5">
    <location>
        <begin position="626"/>
        <end position="635"/>
    </location>
</feature>
<evidence type="ECO:0000256" key="1">
    <source>
        <dbReference type="ARBA" id="ARBA00004496"/>
    </source>
</evidence>
<dbReference type="Proteomes" id="UP000215902">
    <property type="component" value="Unassembled WGS sequence"/>
</dbReference>
<feature type="non-terminal residue" evidence="6">
    <location>
        <position position="1"/>
    </location>
</feature>
<accession>A0A267DF13</accession>
<feature type="compositionally biased region" description="Low complexity" evidence="5">
    <location>
        <begin position="97"/>
        <end position="110"/>
    </location>
</feature>
<dbReference type="PANTHER" id="PTHR19354">
    <property type="entry name" value="ZIPPER PUTATIVE TUMOR SUPPRESSOR 2 HOMOLOG-LIKE PROTEIN-RELATED"/>
    <property type="match status" value="1"/>
</dbReference>
<keyword evidence="7" id="KW-1185">Reference proteome</keyword>
<evidence type="ECO:0000256" key="3">
    <source>
        <dbReference type="ARBA" id="ARBA00023054"/>
    </source>
</evidence>
<feature type="region of interest" description="Disordered" evidence="5">
    <location>
        <begin position="268"/>
        <end position="314"/>
    </location>
</feature>
<name>A0A267DF13_9PLAT</name>
<dbReference type="OrthoDB" id="10030037at2759"/>